<evidence type="ECO:0000259" key="11">
    <source>
        <dbReference type="PROSITE" id="PS51379"/>
    </source>
</evidence>
<keyword evidence="5" id="KW-0274">FAD</keyword>
<dbReference type="InterPro" id="IPR016167">
    <property type="entry name" value="FAD-bd_PCMH_sub1"/>
</dbReference>
<evidence type="ECO:0000256" key="6">
    <source>
        <dbReference type="ARBA" id="ARBA00022946"/>
    </source>
</evidence>
<dbReference type="Gene3D" id="3.30.70.2740">
    <property type="match status" value="1"/>
</dbReference>
<dbReference type="InterPro" id="IPR016169">
    <property type="entry name" value="FAD-bd_PCMH_sub2"/>
</dbReference>
<dbReference type="Gene3D" id="3.30.465.10">
    <property type="match status" value="1"/>
</dbReference>
<evidence type="ECO:0000313" key="14">
    <source>
        <dbReference type="Proteomes" id="UP000001929"/>
    </source>
</evidence>
<reference evidence="13 14" key="1">
    <citation type="journal article" date="2011" name="Stand. Genomic Sci.">
        <title>Complete genome sequence of Rhodospirillum rubrum type strain (S1).</title>
        <authorList>
            <person name="Munk A.C."/>
            <person name="Copeland A."/>
            <person name="Lucas S."/>
            <person name="Lapidus A."/>
            <person name="Del Rio T.G."/>
            <person name="Barry K."/>
            <person name="Detter J.C."/>
            <person name="Hammon N."/>
            <person name="Israni S."/>
            <person name="Pitluck S."/>
            <person name="Brettin T."/>
            <person name="Bruce D."/>
            <person name="Han C."/>
            <person name="Tapia R."/>
            <person name="Gilna P."/>
            <person name="Schmutz J."/>
            <person name="Larimer F."/>
            <person name="Land M."/>
            <person name="Kyrpides N.C."/>
            <person name="Mavromatis K."/>
            <person name="Richardson P."/>
            <person name="Rohde M."/>
            <person name="Goker M."/>
            <person name="Klenk H.P."/>
            <person name="Zhang Y."/>
            <person name="Roberts G.P."/>
            <person name="Reslewic S."/>
            <person name="Schwartz D.C."/>
        </authorList>
    </citation>
    <scope>NUCLEOTIDE SEQUENCE [LARGE SCALE GENOMIC DNA]</scope>
    <source>
        <strain evidence="14">ATCC 11170 / ATH 1.1.1 / DSM 467 / LMG 4362 / NCIMB 8255 / S1</strain>
    </source>
</reference>
<dbReference type="InterPro" id="IPR036318">
    <property type="entry name" value="FAD-bd_PCMH-like_sf"/>
</dbReference>
<keyword evidence="8" id="KW-0408">Iron</keyword>
<keyword evidence="14" id="KW-1185">Reference proteome</keyword>
<dbReference type="InterPro" id="IPR016166">
    <property type="entry name" value="FAD-bd_PCMH"/>
</dbReference>
<dbReference type="PROSITE" id="PS00198">
    <property type="entry name" value="4FE4S_FER_1"/>
    <property type="match status" value="2"/>
</dbReference>
<dbReference type="eggNOG" id="COG0277">
    <property type="taxonomic scope" value="Bacteria"/>
</dbReference>
<dbReference type="Pfam" id="PF13183">
    <property type="entry name" value="Fer4_8"/>
    <property type="match status" value="1"/>
</dbReference>
<dbReference type="SUPFAM" id="SSF55103">
    <property type="entry name" value="FAD-linked oxidases, C-terminal domain"/>
    <property type="match status" value="1"/>
</dbReference>
<evidence type="ECO:0000256" key="4">
    <source>
        <dbReference type="ARBA" id="ARBA00022723"/>
    </source>
</evidence>
<dbReference type="GO" id="GO:1903457">
    <property type="term" value="P:lactate catabolic process"/>
    <property type="evidence" value="ECO:0007669"/>
    <property type="project" value="TreeGrafter"/>
</dbReference>
<dbReference type="InterPro" id="IPR006094">
    <property type="entry name" value="Oxid_FAD_bind_N"/>
</dbReference>
<comment type="similarity">
    <text evidence="2">Belongs to the FAD-binding oxidoreductase/transferase type 4 family.</text>
</comment>
<keyword evidence="9" id="KW-0411">Iron-sulfur</keyword>
<dbReference type="PANTHER" id="PTHR11748:SF111">
    <property type="entry name" value="D-LACTATE DEHYDROGENASE, MITOCHONDRIAL-RELATED"/>
    <property type="match status" value="1"/>
</dbReference>
<keyword evidence="3" id="KW-0285">Flavoprotein</keyword>
<dbReference type="STRING" id="269796.Rru_A1410"/>
<dbReference type="EC" id="1.1.2.4" evidence="10"/>
<dbReference type="GO" id="GO:0071949">
    <property type="term" value="F:FAD binding"/>
    <property type="evidence" value="ECO:0007669"/>
    <property type="project" value="InterPro"/>
</dbReference>
<dbReference type="Gene3D" id="3.30.43.10">
    <property type="entry name" value="Uridine Diphospho-n-acetylenolpyruvylglucosamine Reductase, domain 2"/>
    <property type="match status" value="1"/>
</dbReference>
<dbReference type="SUPFAM" id="SSF56176">
    <property type="entry name" value="FAD-binding/transporter-associated domain-like"/>
    <property type="match status" value="1"/>
</dbReference>
<dbReference type="PANTHER" id="PTHR11748">
    <property type="entry name" value="D-LACTATE DEHYDROGENASE"/>
    <property type="match status" value="1"/>
</dbReference>
<evidence type="ECO:0000313" key="13">
    <source>
        <dbReference type="EMBL" id="ABC22211.1"/>
    </source>
</evidence>
<evidence type="ECO:0000256" key="2">
    <source>
        <dbReference type="ARBA" id="ARBA00008000"/>
    </source>
</evidence>
<dbReference type="eggNOG" id="COG0247">
    <property type="taxonomic scope" value="Bacteria"/>
</dbReference>
<dbReference type="InterPro" id="IPR017900">
    <property type="entry name" value="4Fe4S_Fe_S_CS"/>
</dbReference>
<evidence type="ECO:0000256" key="5">
    <source>
        <dbReference type="ARBA" id="ARBA00022827"/>
    </source>
</evidence>
<dbReference type="InterPro" id="IPR009051">
    <property type="entry name" value="Helical_ferredxn"/>
</dbReference>
<organism evidence="13 14">
    <name type="scientific">Rhodospirillum rubrum (strain ATCC 11170 / ATH 1.1.1 / DSM 467 / LMG 4362 / NCIMB 8255 / S1)</name>
    <dbReference type="NCBI Taxonomy" id="269796"/>
    <lineage>
        <taxon>Bacteria</taxon>
        <taxon>Pseudomonadati</taxon>
        <taxon>Pseudomonadota</taxon>
        <taxon>Alphaproteobacteria</taxon>
        <taxon>Rhodospirillales</taxon>
        <taxon>Rhodospirillaceae</taxon>
        <taxon>Rhodospirillum</taxon>
    </lineage>
</organism>
<dbReference type="EnsemblBacteria" id="ABC22211">
    <property type="protein sequence ID" value="ABC22211"/>
    <property type="gene ID" value="Rru_A1410"/>
</dbReference>
<dbReference type="PROSITE" id="PS51387">
    <property type="entry name" value="FAD_PCMH"/>
    <property type="match status" value="1"/>
</dbReference>
<protein>
    <recommendedName>
        <fullName evidence="10">D-lactate dehydrogenase (cytochrome)</fullName>
        <ecNumber evidence="10">1.1.2.4</ecNumber>
    </recommendedName>
</protein>
<dbReference type="Proteomes" id="UP000001929">
    <property type="component" value="Chromosome"/>
</dbReference>
<evidence type="ECO:0000256" key="9">
    <source>
        <dbReference type="ARBA" id="ARBA00023014"/>
    </source>
</evidence>
<feature type="domain" description="4Fe-4S ferredoxin-type" evidence="11">
    <location>
        <begin position="591"/>
        <end position="623"/>
    </location>
</feature>
<dbReference type="PhylomeDB" id="Q2RUI4"/>
<dbReference type="InterPro" id="IPR004113">
    <property type="entry name" value="FAD-bd_oxidored_4_C"/>
</dbReference>
<dbReference type="eggNOG" id="COG0479">
    <property type="taxonomic scope" value="Bacteria"/>
</dbReference>
<dbReference type="Pfam" id="PF02754">
    <property type="entry name" value="CCG"/>
    <property type="match status" value="1"/>
</dbReference>
<dbReference type="AlphaFoldDB" id="Q2RUI4"/>
<dbReference type="Gene3D" id="1.10.1060.10">
    <property type="entry name" value="Alpha-helical ferredoxin"/>
    <property type="match status" value="1"/>
</dbReference>
<gene>
    <name evidence="13" type="ordered locus">Rru_A1410</name>
</gene>
<dbReference type="RefSeq" id="WP_011389164.1">
    <property type="nucleotide sequence ID" value="NC_007643.1"/>
</dbReference>
<evidence type="ECO:0000259" key="12">
    <source>
        <dbReference type="PROSITE" id="PS51387"/>
    </source>
</evidence>
<accession>Q2RUI4</accession>
<dbReference type="GO" id="GO:0008720">
    <property type="term" value="F:D-lactate dehydrogenase (NAD+) activity"/>
    <property type="evidence" value="ECO:0007669"/>
    <property type="project" value="TreeGrafter"/>
</dbReference>
<comment type="cofactor">
    <cofactor evidence="1">
        <name>FAD</name>
        <dbReference type="ChEBI" id="CHEBI:57692"/>
    </cofactor>
</comment>
<dbReference type="Pfam" id="PF01565">
    <property type="entry name" value="FAD_binding_4"/>
    <property type="match status" value="1"/>
</dbReference>
<keyword evidence="6" id="KW-0809">Transit peptide</keyword>
<name>Q2RUI4_RHORT</name>
<dbReference type="GO" id="GO:0004458">
    <property type="term" value="F:D-lactate dehydrogenase (cytochrome) activity"/>
    <property type="evidence" value="ECO:0007669"/>
    <property type="project" value="UniProtKB-EC"/>
</dbReference>
<evidence type="ECO:0000256" key="7">
    <source>
        <dbReference type="ARBA" id="ARBA00023002"/>
    </source>
</evidence>
<dbReference type="EMBL" id="CP000230">
    <property type="protein sequence ID" value="ABC22211.1"/>
    <property type="molecule type" value="Genomic_DNA"/>
</dbReference>
<dbReference type="GO" id="GO:0051536">
    <property type="term" value="F:iron-sulfur cluster binding"/>
    <property type="evidence" value="ECO:0007669"/>
    <property type="project" value="UniProtKB-KW"/>
</dbReference>
<dbReference type="PATRIC" id="fig|269796.9.peg.1480"/>
<dbReference type="Gene3D" id="1.10.45.10">
    <property type="entry name" value="Vanillyl-alcohol Oxidase, Chain A, domain 4"/>
    <property type="match status" value="1"/>
</dbReference>
<evidence type="ECO:0000256" key="3">
    <source>
        <dbReference type="ARBA" id="ARBA00022630"/>
    </source>
</evidence>
<dbReference type="KEGG" id="rru:Rru_A1410"/>
<evidence type="ECO:0000256" key="1">
    <source>
        <dbReference type="ARBA" id="ARBA00001974"/>
    </source>
</evidence>
<evidence type="ECO:0000256" key="10">
    <source>
        <dbReference type="ARBA" id="ARBA00038897"/>
    </source>
</evidence>
<proteinExistence type="inferred from homology"/>
<dbReference type="GO" id="GO:0046872">
    <property type="term" value="F:metal ion binding"/>
    <property type="evidence" value="ECO:0007669"/>
    <property type="project" value="UniProtKB-KW"/>
</dbReference>
<dbReference type="Pfam" id="PF02913">
    <property type="entry name" value="FAD-oxidase_C"/>
    <property type="match status" value="1"/>
</dbReference>
<sequence length="960" mass="101972">MTDHPASSIDYSAVLAALRALLPNERIFTDPLRLLAYGTDASFYRLLPKVVVEVADEAEVARVLAICRQYRAPVTFRAAGTSLSGQAVSESVLMVLGRGWTGAVIEAKGARIRLQPGVIGAEANRKLAGFGRKIGPDPASIDTCKIGGIAANNASGMCCGTSDNSYQTVEAMRLILADGTLVDTADARSIARFRQTHADLLAGLAALGRRVRANAALAARIRRKYAIKNTTGYSLNALVDYDDPLDILTHLLIGSEGTLGFIAEITYRTIAEHPAKASALLLFADIAEACRAVTLLKATPVSAVELMDRAALRSVEDKPGMPAQIRGLAPGVAALLVETRAADSLALQANIEEIGQTLGAVTPLFPPAFSSDPAVYGTLWKIRKGLFPAVGAVRATGTTVIIEDVAFPIEHLAAATVALERLCHEHGYHEAILFGHALDGNLHFVFTQDFGSQAEIDRYAAFMDAVGEMVVKTYDGSLKAEHGTGRNMAPFVEMEWGSEAYGLMGEIKALLDPLGLLNPGVILNGDPRAHLKNLKPLPAADALIDKCIECGFCEPLCPSLFLTLSPRQRITAWREIARLESAGASADKAALRDLYDYQGVDTCAACGLCGTVCPVGINTGALTTQIRGTRRGPTGRRIGRWLGRHFAATSALTRLGLGSAALIGRTIGEGRLETASATLRRLTGNRLPRWHRAMPKATPTPTPPLETANNSQKPRVVYFPGCAGRAMGPATNDPTALPLPARTEALLRRAGFEVIYPEGLDNLCCGVPFESAGLADVAAAKTAEVAAALRIASADGTIPIISDTSPCSLRLKQHLEERLRPQDAVEFLHDHVLGHLPLRPTPGPVAIHITCSTQRMGLGGKMEALAAACAETVIRPPGIPCCGFAGDRGFVQPELNAHALRDLKASLPEGCAEGYSSNRTCEIGLSQQAGFPYRSIIDLVASRVEAADQQDQETTTTEQA</sequence>
<dbReference type="InterPro" id="IPR017896">
    <property type="entry name" value="4Fe4S_Fe-S-bd"/>
</dbReference>
<dbReference type="InterPro" id="IPR016164">
    <property type="entry name" value="FAD-linked_Oxase-like_C"/>
</dbReference>
<dbReference type="PROSITE" id="PS51379">
    <property type="entry name" value="4FE4S_FER_2"/>
    <property type="match status" value="2"/>
</dbReference>
<keyword evidence="4" id="KW-0479">Metal-binding</keyword>
<dbReference type="SUPFAM" id="SSF46548">
    <property type="entry name" value="alpha-helical ferredoxin"/>
    <property type="match status" value="1"/>
</dbReference>
<feature type="domain" description="FAD-binding PCMH-type" evidence="12">
    <location>
        <begin position="44"/>
        <end position="272"/>
    </location>
</feature>
<dbReference type="InterPro" id="IPR016171">
    <property type="entry name" value="Vanillyl_alc_oxidase_C-sub2"/>
</dbReference>
<dbReference type="InterPro" id="IPR004017">
    <property type="entry name" value="Cys_rich_dom"/>
</dbReference>
<dbReference type="FunFam" id="1.10.45.10:FF:000001">
    <property type="entry name" value="D-lactate dehydrogenase mitochondrial"/>
    <property type="match status" value="1"/>
</dbReference>
<evidence type="ECO:0000256" key="8">
    <source>
        <dbReference type="ARBA" id="ARBA00023004"/>
    </source>
</evidence>
<keyword evidence="7 13" id="KW-0560">Oxidoreductase</keyword>
<dbReference type="HOGENOM" id="CLU_013688_0_0_5"/>
<feature type="domain" description="4Fe-4S ferredoxin-type" evidence="11">
    <location>
        <begin position="536"/>
        <end position="567"/>
    </location>
</feature>